<keyword evidence="2" id="KW-0238">DNA-binding</keyword>
<dbReference type="GO" id="GO:0003677">
    <property type="term" value="F:DNA binding"/>
    <property type="evidence" value="ECO:0007669"/>
    <property type="project" value="UniProtKB-KW"/>
</dbReference>
<dbReference type="InterPro" id="IPR025707">
    <property type="entry name" value="DNA_bp_PD1"/>
</dbReference>
<dbReference type="InterPro" id="IPR005175">
    <property type="entry name" value="PPC_dom"/>
</dbReference>
<dbReference type="PIRSF" id="PIRSF016702">
    <property type="entry name" value="DNA_bp_PD1"/>
    <property type="match status" value="1"/>
</dbReference>
<accession>A0ABP9NNX0</accession>
<name>A0ABP9NNX0_9PSEU</name>
<dbReference type="PROSITE" id="PS51742">
    <property type="entry name" value="PPC"/>
    <property type="match status" value="1"/>
</dbReference>
<evidence type="ECO:0000313" key="2">
    <source>
        <dbReference type="EMBL" id="GAA5127263.1"/>
    </source>
</evidence>
<dbReference type="PANTHER" id="PTHR34988:SF1">
    <property type="entry name" value="DNA-BINDING PROTEIN"/>
    <property type="match status" value="1"/>
</dbReference>
<dbReference type="RefSeq" id="WP_345607173.1">
    <property type="nucleotide sequence ID" value="NZ_BAABJO010000016.1"/>
</dbReference>
<feature type="domain" description="PPC" evidence="1">
    <location>
        <begin position="9"/>
        <end position="145"/>
    </location>
</feature>
<dbReference type="Pfam" id="PF03479">
    <property type="entry name" value="PCC"/>
    <property type="match status" value="1"/>
</dbReference>
<gene>
    <name evidence="2" type="ORF">GCM10023320_44370</name>
</gene>
<reference evidence="3" key="1">
    <citation type="journal article" date="2019" name="Int. J. Syst. Evol. Microbiol.">
        <title>The Global Catalogue of Microorganisms (GCM) 10K type strain sequencing project: providing services to taxonomists for standard genome sequencing and annotation.</title>
        <authorList>
            <consortium name="The Broad Institute Genomics Platform"/>
            <consortium name="The Broad Institute Genome Sequencing Center for Infectious Disease"/>
            <person name="Wu L."/>
            <person name="Ma J."/>
        </authorList>
    </citation>
    <scope>NUCLEOTIDE SEQUENCE [LARGE SCALE GENOMIC DNA]</scope>
    <source>
        <strain evidence="3">JCM 18302</strain>
    </source>
</reference>
<keyword evidence="3" id="KW-1185">Reference proteome</keyword>
<dbReference type="CDD" id="cd11378">
    <property type="entry name" value="DUF296"/>
    <property type="match status" value="1"/>
</dbReference>
<evidence type="ECO:0000313" key="3">
    <source>
        <dbReference type="Proteomes" id="UP001500804"/>
    </source>
</evidence>
<proteinExistence type="predicted"/>
<protein>
    <submittedName>
        <fullName evidence="2">DNA-binding protein</fullName>
    </submittedName>
</protein>
<dbReference type="SUPFAM" id="SSF117856">
    <property type="entry name" value="AF0104/ALDC/Ptd012-like"/>
    <property type="match status" value="1"/>
</dbReference>
<dbReference type="PANTHER" id="PTHR34988">
    <property type="entry name" value="PROTEIN, PUTATIVE-RELATED"/>
    <property type="match status" value="1"/>
</dbReference>
<comment type="caution">
    <text evidence="2">The sequence shown here is derived from an EMBL/GenBank/DDBJ whole genome shotgun (WGS) entry which is preliminary data.</text>
</comment>
<dbReference type="EMBL" id="BAABJO010000016">
    <property type="protein sequence ID" value="GAA5127263.1"/>
    <property type="molecule type" value="Genomic_DNA"/>
</dbReference>
<dbReference type="Proteomes" id="UP001500804">
    <property type="component" value="Unassembled WGS sequence"/>
</dbReference>
<sequence>MRSTLLHDADGLRTFAVVMDKDDEAAGELLAFARERGIGGASLTAIGAFREATLAYFDPDEAQYHDIPVSEQAEVLSLIGDIAAQDEAPALHAHAVLGRRDGSTVGGHLKRAIVWPTLEVIVTETPNHLRKQVDPETGLALISLGGHVFRN</sequence>
<dbReference type="Gene3D" id="3.30.1330.80">
    <property type="entry name" value="Hypothetical protein, similar to alpha- acetolactate decarboxylase, domain 2"/>
    <property type="match status" value="1"/>
</dbReference>
<evidence type="ECO:0000259" key="1">
    <source>
        <dbReference type="PROSITE" id="PS51742"/>
    </source>
</evidence>
<organism evidence="2 3">
    <name type="scientific">Pseudonocardia adelaidensis</name>
    <dbReference type="NCBI Taxonomy" id="648754"/>
    <lineage>
        <taxon>Bacteria</taxon>
        <taxon>Bacillati</taxon>
        <taxon>Actinomycetota</taxon>
        <taxon>Actinomycetes</taxon>
        <taxon>Pseudonocardiales</taxon>
        <taxon>Pseudonocardiaceae</taxon>
        <taxon>Pseudonocardia</taxon>
    </lineage>
</organism>